<keyword evidence="2" id="KW-1185">Reference proteome</keyword>
<dbReference type="EMBL" id="JARKNE010000003">
    <property type="protein sequence ID" value="KAK5840115.1"/>
    <property type="molecule type" value="Genomic_DNA"/>
</dbReference>
<accession>A0ABR0QLA3</accession>
<comment type="caution">
    <text evidence="1">The sequence shown here is derived from an EMBL/GenBank/DDBJ whole genome shotgun (WGS) entry which is preliminary data.</text>
</comment>
<name>A0ABR0QLA3_GOSAR</name>
<gene>
    <name evidence="1" type="ORF">PVK06_008991</name>
</gene>
<protein>
    <submittedName>
        <fullName evidence="1">Uncharacterized protein</fullName>
    </submittedName>
</protein>
<organism evidence="1 2">
    <name type="scientific">Gossypium arboreum</name>
    <name type="common">Tree cotton</name>
    <name type="synonym">Gossypium nanking</name>
    <dbReference type="NCBI Taxonomy" id="29729"/>
    <lineage>
        <taxon>Eukaryota</taxon>
        <taxon>Viridiplantae</taxon>
        <taxon>Streptophyta</taxon>
        <taxon>Embryophyta</taxon>
        <taxon>Tracheophyta</taxon>
        <taxon>Spermatophyta</taxon>
        <taxon>Magnoliopsida</taxon>
        <taxon>eudicotyledons</taxon>
        <taxon>Gunneridae</taxon>
        <taxon>Pentapetalae</taxon>
        <taxon>rosids</taxon>
        <taxon>malvids</taxon>
        <taxon>Malvales</taxon>
        <taxon>Malvaceae</taxon>
        <taxon>Malvoideae</taxon>
        <taxon>Gossypium</taxon>
    </lineage>
</organism>
<evidence type="ECO:0000313" key="1">
    <source>
        <dbReference type="EMBL" id="KAK5840115.1"/>
    </source>
</evidence>
<reference evidence="1 2" key="1">
    <citation type="submission" date="2023-03" db="EMBL/GenBank/DDBJ databases">
        <title>WGS of Gossypium arboreum.</title>
        <authorList>
            <person name="Yu D."/>
        </authorList>
    </citation>
    <scope>NUCLEOTIDE SEQUENCE [LARGE SCALE GENOMIC DNA]</scope>
    <source>
        <tissue evidence="1">Leaf</tissue>
    </source>
</reference>
<evidence type="ECO:0000313" key="2">
    <source>
        <dbReference type="Proteomes" id="UP001358586"/>
    </source>
</evidence>
<sequence length="131" mass="15209">MPEYPDKPPYDSYKLPSCETTKTTNSKELVNMSDIMAQMIKMMQEICKVLPPRKEDMFDVHNSDHENLDIIDDHNEIMVELKDELTINMELKLVVNESVKELIHFLAIKEEAPTKEVEEFDSCSFDNGNKV</sequence>
<proteinExistence type="predicted"/>
<dbReference type="Proteomes" id="UP001358586">
    <property type="component" value="Chromosome 3"/>
</dbReference>